<dbReference type="InterPro" id="IPR000160">
    <property type="entry name" value="GGDEF_dom"/>
</dbReference>
<dbReference type="InterPro" id="IPR050469">
    <property type="entry name" value="Diguanylate_Cyclase"/>
</dbReference>
<feature type="domain" description="GGDEF" evidence="1">
    <location>
        <begin position="210"/>
        <end position="330"/>
    </location>
</feature>
<protein>
    <submittedName>
        <fullName evidence="2">Sensor domain-containing diguanylate cyclase</fullName>
    </submittedName>
</protein>
<keyword evidence="3" id="KW-1185">Reference proteome</keyword>
<dbReference type="InterPro" id="IPR003018">
    <property type="entry name" value="GAF"/>
</dbReference>
<name>A0ABU2N9A3_9PSEU</name>
<evidence type="ECO:0000259" key="1">
    <source>
        <dbReference type="PROSITE" id="PS50887"/>
    </source>
</evidence>
<dbReference type="PROSITE" id="PS50887">
    <property type="entry name" value="GGDEF"/>
    <property type="match status" value="1"/>
</dbReference>
<proteinExistence type="predicted"/>
<dbReference type="Proteomes" id="UP001183202">
    <property type="component" value="Unassembled WGS sequence"/>
</dbReference>
<dbReference type="RefSeq" id="WP_311556330.1">
    <property type="nucleotide sequence ID" value="NZ_JAVREJ010000007.1"/>
</dbReference>
<dbReference type="Gene3D" id="3.30.450.40">
    <property type="match status" value="1"/>
</dbReference>
<dbReference type="Pfam" id="PF00990">
    <property type="entry name" value="GGDEF"/>
    <property type="match status" value="1"/>
</dbReference>
<evidence type="ECO:0000313" key="2">
    <source>
        <dbReference type="EMBL" id="MDT0350296.1"/>
    </source>
</evidence>
<evidence type="ECO:0000313" key="3">
    <source>
        <dbReference type="Proteomes" id="UP001183202"/>
    </source>
</evidence>
<dbReference type="Gene3D" id="3.30.70.270">
    <property type="match status" value="1"/>
</dbReference>
<gene>
    <name evidence="2" type="ORF">RM445_12260</name>
</gene>
<dbReference type="SUPFAM" id="SSF55073">
    <property type="entry name" value="Nucleotide cyclase"/>
    <property type="match status" value="1"/>
</dbReference>
<dbReference type="SMART" id="SM00065">
    <property type="entry name" value="GAF"/>
    <property type="match status" value="1"/>
</dbReference>
<dbReference type="InterPro" id="IPR029016">
    <property type="entry name" value="GAF-like_dom_sf"/>
</dbReference>
<dbReference type="SUPFAM" id="SSF55781">
    <property type="entry name" value="GAF domain-like"/>
    <property type="match status" value="1"/>
</dbReference>
<dbReference type="NCBIfam" id="TIGR00254">
    <property type="entry name" value="GGDEF"/>
    <property type="match status" value="1"/>
</dbReference>
<dbReference type="CDD" id="cd01949">
    <property type="entry name" value="GGDEF"/>
    <property type="match status" value="1"/>
</dbReference>
<dbReference type="InterPro" id="IPR029787">
    <property type="entry name" value="Nucleotide_cyclase"/>
</dbReference>
<dbReference type="EMBL" id="JAVREJ010000007">
    <property type="protein sequence ID" value="MDT0350296.1"/>
    <property type="molecule type" value="Genomic_DNA"/>
</dbReference>
<dbReference type="InterPro" id="IPR043128">
    <property type="entry name" value="Rev_trsase/Diguanyl_cyclase"/>
</dbReference>
<accession>A0ABU2N9A3</accession>
<reference evidence="3" key="1">
    <citation type="submission" date="2023-07" db="EMBL/GenBank/DDBJ databases">
        <title>30 novel species of actinomycetes from the DSMZ collection.</title>
        <authorList>
            <person name="Nouioui I."/>
        </authorList>
    </citation>
    <scope>NUCLEOTIDE SEQUENCE [LARGE SCALE GENOMIC DNA]</scope>
    <source>
        <strain evidence="3">DSM 45834</strain>
    </source>
</reference>
<dbReference type="PANTHER" id="PTHR45138">
    <property type="entry name" value="REGULATORY COMPONENTS OF SENSORY TRANSDUCTION SYSTEM"/>
    <property type="match status" value="1"/>
</dbReference>
<dbReference type="SMART" id="SM00267">
    <property type="entry name" value="GGDEF"/>
    <property type="match status" value="1"/>
</dbReference>
<organism evidence="2 3">
    <name type="scientific">Pseudonocardia charpentierae</name>
    <dbReference type="NCBI Taxonomy" id="3075545"/>
    <lineage>
        <taxon>Bacteria</taxon>
        <taxon>Bacillati</taxon>
        <taxon>Actinomycetota</taxon>
        <taxon>Actinomycetes</taxon>
        <taxon>Pseudonocardiales</taxon>
        <taxon>Pseudonocardiaceae</taxon>
        <taxon>Pseudonocardia</taxon>
    </lineage>
</organism>
<dbReference type="PANTHER" id="PTHR45138:SF9">
    <property type="entry name" value="DIGUANYLATE CYCLASE DGCM-RELATED"/>
    <property type="match status" value="1"/>
</dbReference>
<comment type="caution">
    <text evidence="2">The sequence shown here is derived from an EMBL/GenBank/DDBJ whole genome shotgun (WGS) entry which is preliminary data.</text>
</comment>
<sequence>MANPSEDGGAPMQVAAHLMPVRSFDAACAQVIDYLAQVAPMGLWAVMRVNEGTQLVLSSTGDTYPVHAGDVFPFGTSLCRRMVSGDAPRIAPDVAQVAAYAEAAAAAPITIGAYVGTPITGPGGELFGTVCGFDPHPLSESLTEHQPLLDLLSSLLAAVLAGDLRATSAARELEHARREADVDALTGLLNRRGWDRYLHAEEERFRRFGDPACVVVIDLDRLKVVNDTQGHEAGDNYIRRAARALESGVRQGDVVARLGGDEFGVIAVGATPEQAREIVERADEAMRTSGIAGSFGFAPYTVVSGFPGAFEAADRAMYEQKRRRRACVRA</sequence>